<evidence type="ECO:0000313" key="2">
    <source>
        <dbReference type="EMBL" id="WSE32309.1"/>
    </source>
</evidence>
<dbReference type="RefSeq" id="WP_326835117.1">
    <property type="nucleotide sequence ID" value="NZ_CP142149.1"/>
</dbReference>
<dbReference type="Gene3D" id="3.40.50.1820">
    <property type="entry name" value="alpha/beta hydrolase"/>
    <property type="match status" value="1"/>
</dbReference>
<proteinExistence type="predicted"/>
<dbReference type="EMBL" id="CP142149">
    <property type="protein sequence ID" value="WSE32309.1"/>
    <property type="molecule type" value="Genomic_DNA"/>
</dbReference>
<sequence>MPIHSLGDGVDLFYDVHGDARLPGEPVLLVTGTTASVGLWTPAIIDGLAVDRQVIAYDHRGMGGSSAYPEAVSMASLAADAVALLEELGTGPVHVVGWSLGSAVAQELALARPDLVASLVLYGTWARGDGFQRCLVTALRCPWQHGDLAGAIAALGVAFSPELLDSPEFDQRIASVLPLFPRTDEQIRAVVRQWDADLAHDTLDRLPGIDRPTTVLVGAQDLLTPPRLSRAVAVAIPGAEFVLVEGAGSSHSLHVERPDEWLKHVRAHLARCA</sequence>
<dbReference type="GO" id="GO:0016787">
    <property type="term" value="F:hydrolase activity"/>
    <property type="evidence" value="ECO:0007669"/>
    <property type="project" value="UniProtKB-KW"/>
</dbReference>
<reference evidence="2 3" key="1">
    <citation type="journal article" date="2015" name="Int. J. Syst. Evol. Microbiol.">
        <title>Amycolatopsis rhabdoformis sp. nov., an actinomycete isolated from a tropical forest soil.</title>
        <authorList>
            <person name="Souza W.R."/>
            <person name="Silva R.E."/>
            <person name="Goodfellow M."/>
            <person name="Busarakam K."/>
            <person name="Figueiro F.S."/>
            <person name="Ferreira D."/>
            <person name="Rodrigues-Filho E."/>
            <person name="Moraes L.A.B."/>
            <person name="Zucchi T.D."/>
        </authorList>
    </citation>
    <scope>NUCLEOTIDE SEQUENCE [LARGE SCALE GENOMIC DNA]</scope>
    <source>
        <strain evidence="2 3">NCIMB 14900</strain>
    </source>
</reference>
<name>A0ABZ1ICX1_9PSEU</name>
<evidence type="ECO:0000313" key="3">
    <source>
        <dbReference type="Proteomes" id="UP001330812"/>
    </source>
</evidence>
<feature type="domain" description="AB hydrolase-1" evidence="1">
    <location>
        <begin position="26"/>
        <end position="127"/>
    </location>
</feature>
<dbReference type="Pfam" id="PF00561">
    <property type="entry name" value="Abhydrolase_1"/>
    <property type="match status" value="1"/>
</dbReference>
<gene>
    <name evidence="2" type="ORF">VSH64_09345</name>
</gene>
<dbReference type="PANTHER" id="PTHR43433:SF5">
    <property type="entry name" value="AB HYDROLASE-1 DOMAIN-CONTAINING PROTEIN"/>
    <property type="match status" value="1"/>
</dbReference>
<dbReference type="PANTHER" id="PTHR43433">
    <property type="entry name" value="HYDROLASE, ALPHA/BETA FOLD FAMILY PROTEIN"/>
    <property type="match status" value="1"/>
</dbReference>
<keyword evidence="2" id="KW-0378">Hydrolase</keyword>
<dbReference type="InterPro" id="IPR050471">
    <property type="entry name" value="AB_hydrolase"/>
</dbReference>
<dbReference type="InterPro" id="IPR029058">
    <property type="entry name" value="AB_hydrolase_fold"/>
</dbReference>
<dbReference type="SUPFAM" id="SSF53474">
    <property type="entry name" value="alpha/beta-Hydrolases"/>
    <property type="match status" value="1"/>
</dbReference>
<dbReference type="PRINTS" id="PR00111">
    <property type="entry name" value="ABHYDROLASE"/>
</dbReference>
<accession>A0ABZ1ICX1</accession>
<protein>
    <submittedName>
        <fullName evidence="2">Alpha/beta fold hydrolase</fullName>
    </submittedName>
</protein>
<keyword evidence="3" id="KW-1185">Reference proteome</keyword>
<evidence type="ECO:0000259" key="1">
    <source>
        <dbReference type="Pfam" id="PF00561"/>
    </source>
</evidence>
<dbReference type="InterPro" id="IPR000073">
    <property type="entry name" value="AB_hydrolase_1"/>
</dbReference>
<organism evidence="2 3">
    <name type="scientific">Amycolatopsis rhabdoformis</name>
    <dbReference type="NCBI Taxonomy" id="1448059"/>
    <lineage>
        <taxon>Bacteria</taxon>
        <taxon>Bacillati</taxon>
        <taxon>Actinomycetota</taxon>
        <taxon>Actinomycetes</taxon>
        <taxon>Pseudonocardiales</taxon>
        <taxon>Pseudonocardiaceae</taxon>
        <taxon>Amycolatopsis</taxon>
    </lineage>
</organism>
<dbReference type="Proteomes" id="UP001330812">
    <property type="component" value="Chromosome"/>
</dbReference>